<keyword evidence="1" id="KW-0732">Signal</keyword>
<feature type="chain" id="PRO_5035818089" evidence="1">
    <location>
        <begin position="24"/>
        <end position="115"/>
    </location>
</feature>
<protein>
    <submittedName>
        <fullName evidence="2">Uncharacterized protein</fullName>
    </submittedName>
</protein>
<evidence type="ECO:0000256" key="1">
    <source>
        <dbReference type="SAM" id="SignalP"/>
    </source>
</evidence>
<sequence>MAAGTNWLASLLLLFATPLAVEMVKRDEFKTCDQSAFCKQHRAIKVRRTSQNHHNWSVQEPTGYELLANSISHNGAVWTARLQNSQNTLKLNLVGLVVSIYYFLDPPSPLYNSNI</sequence>
<name>A0A8R1IBU5_CAEJA</name>
<reference evidence="3" key="1">
    <citation type="submission" date="2010-08" db="EMBL/GenBank/DDBJ databases">
        <authorList>
            <consortium name="Caenorhabditis japonica Sequencing Consortium"/>
            <person name="Wilson R.K."/>
        </authorList>
    </citation>
    <scope>NUCLEOTIDE SEQUENCE [LARGE SCALE GENOMIC DNA]</scope>
    <source>
        <strain evidence="3">DF5081</strain>
    </source>
</reference>
<organism evidence="2 3">
    <name type="scientific">Caenorhabditis japonica</name>
    <dbReference type="NCBI Taxonomy" id="281687"/>
    <lineage>
        <taxon>Eukaryota</taxon>
        <taxon>Metazoa</taxon>
        <taxon>Ecdysozoa</taxon>
        <taxon>Nematoda</taxon>
        <taxon>Chromadorea</taxon>
        <taxon>Rhabditida</taxon>
        <taxon>Rhabditina</taxon>
        <taxon>Rhabditomorpha</taxon>
        <taxon>Rhabditoidea</taxon>
        <taxon>Rhabditidae</taxon>
        <taxon>Peloderinae</taxon>
        <taxon>Caenorhabditis</taxon>
    </lineage>
</organism>
<dbReference type="Proteomes" id="UP000005237">
    <property type="component" value="Unassembled WGS sequence"/>
</dbReference>
<keyword evidence="3" id="KW-1185">Reference proteome</keyword>
<evidence type="ECO:0000313" key="3">
    <source>
        <dbReference type="Proteomes" id="UP000005237"/>
    </source>
</evidence>
<dbReference type="EnsemblMetazoa" id="CJA32768a.1">
    <property type="protein sequence ID" value="CJA32768a.1"/>
    <property type="gene ID" value="WBGene00208615"/>
</dbReference>
<accession>A0A8R1IBU5</accession>
<reference evidence="2" key="2">
    <citation type="submission" date="2022-06" db="UniProtKB">
        <authorList>
            <consortium name="EnsemblMetazoa"/>
        </authorList>
    </citation>
    <scope>IDENTIFICATION</scope>
    <source>
        <strain evidence="2">DF5081</strain>
    </source>
</reference>
<feature type="signal peptide" evidence="1">
    <location>
        <begin position="1"/>
        <end position="23"/>
    </location>
</feature>
<evidence type="ECO:0000313" key="2">
    <source>
        <dbReference type="EnsemblMetazoa" id="CJA32768a.1"/>
    </source>
</evidence>
<proteinExistence type="predicted"/>
<dbReference type="AlphaFoldDB" id="A0A8R1IBU5"/>